<accession>A0A011UD41</accession>
<reference evidence="1 2" key="1">
    <citation type="submission" date="2013-06" db="EMBL/GenBank/DDBJ databases">
        <title>Rumen cellulosomics: divergent fiber-degrading strategies revealed by comparative genome-wide analysis of six Ruminococcal strains.</title>
        <authorList>
            <person name="Dassa B."/>
            <person name="Borovok I."/>
            <person name="Lamed R."/>
            <person name="Flint H."/>
            <person name="Yeoman C.J."/>
            <person name="White B."/>
            <person name="Bayer E.A."/>
        </authorList>
    </citation>
    <scope>NUCLEOTIDE SEQUENCE [LARGE SCALE GENOMIC DNA]</scope>
    <source>
        <strain evidence="1 2">SY3</strain>
    </source>
</reference>
<gene>
    <name evidence="1" type="ORF">RASY3_14325</name>
</gene>
<keyword evidence="2" id="KW-1185">Reference proteome</keyword>
<comment type="caution">
    <text evidence="1">The sequence shown here is derived from an EMBL/GenBank/DDBJ whole genome shotgun (WGS) entry which is preliminary data.</text>
</comment>
<evidence type="ECO:0000313" key="1">
    <source>
        <dbReference type="EMBL" id="EXM38509.1"/>
    </source>
</evidence>
<sequence length="60" mass="6873">MNKNTRFLYVKDKAVADKLSAIGLVKLPSSGTYYVFQNDAKLLRHFSNMRGIVYTNTLFL</sequence>
<name>A0A011UD41_RUMAL</name>
<dbReference type="AlphaFoldDB" id="A0A011UD41"/>
<dbReference type="EMBL" id="JEOB01000004">
    <property type="protein sequence ID" value="EXM38509.1"/>
    <property type="molecule type" value="Genomic_DNA"/>
</dbReference>
<protein>
    <submittedName>
        <fullName evidence="1">Uncharacterized protein</fullName>
    </submittedName>
</protein>
<proteinExistence type="predicted"/>
<evidence type="ECO:0000313" key="2">
    <source>
        <dbReference type="Proteomes" id="UP000021369"/>
    </source>
</evidence>
<organism evidence="1 2">
    <name type="scientific">Ruminococcus albus SY3</name>
    <dbReference type="NCBI Taxonomy" id="1341156"/>
    <lineage>
        <taxon>Bacteria</taxon>
        <taxon>Bacillati</taxon>
        <taxon>Bacillota</taxon>
        <taxon>Clostridia</taxon>
        <taxon>Eubacteriales</taxon>
        <taxon>Oscillospiraceae</taxon>
        <taxon>Ruminococcus</taxon>
    </lineage>
</organism>
<dbReference type="Proteomes" id="UP000021369">
    <property type="component" value="Unassembled WGS sequence"/>
</dbReference>